<dbReference type="EMBL" id="CM001218">
    <property type="protein sequence ID" value="AES67788.1"/>
    <property type="molecule type" value="Genomic_DNA"/>
</dbReference>
<sequence length="66" mass="7077">MSLAIAGDADNKNCAYCFINLCGLCWKVPSPLKPVAYDDGAPSPTASFSRELTQCNVYCVCAILNE</sequence>
<reference evidence="2" key="3">
    <citation type="submission" date="2015-04" db="UniProtKB">
        <authorList>
            <consortium name="EnsemblPlants"/>
        </authorList>
    </citation>
    <scope>IDENTIFICATION</scope>
    <source>
        <strain evidence="2">cv. Jemalong A17</strain>
    </source>
</reference>
<dbReference type="EnsemblPlants" id="AES67788">
    <property type="protein sequence ID" value="AES67788"/>
    <property type="gene ID" value="MTR_2g099340"/>
</dbReference>
<reference evidence="1 3" key="1">
    <citation type="journal article" date="2011" name="Nature">
        <title>The Medicago genome provides insight into the evolution of rhizobial symbioses.</title>
        <authorList>
            <person name="Young N.D."/>
            <person name="Debelle F."/>
            <person name="Oldroyd G.E."/>
            <person name="Geurts R."/>
            <person name="Cannon S.B."/>
            <person name="Udvardi M.K."/>
            <person name="Benedito V.A."/>
            <person name="Mayer K.F."/>
            <person name="Gouzy J."/>
            <person name="Schoof H."/>
            <person name="Van de Peer Y."/>
            <person name="Proost S."/>
            <person name="Cook D.R."/>
            <person name="Meyers B.C."/>
            <person name="Spannagl M."/>
            <person name="Cheung F."/>
            <person name="De Mita S."/>
            <person name="Krishnakumar V."/>
            <person name="Gundlach H."/>
            <person name="Zhou S."/>
            <person name="Mudge J."/>
            <person name="Bharti A.K."/>
            <person name="Murray J.D."/>
            <person name="Naoumkina M.A."/>
            <person name="Rosen B."/>
            <person name="Silverstein K.A."/>
            <person name="Tang H."/>
            <person name="Rombauts S."/>
            <person name="Zhao P.X."/>
            <person name="Zhou P."/>
            <person name="Barbe V."/>
            <person name="Bardou P."/>
            <person name="Bechner M."/>
            <person name="Bellec A."/>
            <person name="Berger A."/>
            <person name="Berges H."/>
            <person name="Bidwell S."/>
            <person name="Bisseling T."/>
            <person name="Choisne N."/>
            <person name="Couloux A."/>
            <person name="Denny R."/>
            <person name="Deshpande S."/>
            <person name="Dai X."/>
            <person name="Doyle J.J."/>
            <person name="Dudez A.M."/>
            <person name="Farmer A.D."/>
            <person name="Fouteau S."/>
            <person name="Franken C."/>
            <person name="Gibelin C."/>
            <person name="Gish J."/>
            <person name="Goldstein S."/>
            <person name="Gonzalez A.J."/>
            <person name="Green P.J."/>
            <person name="Hallab A."/>
            <person name="Hartog M."/>
            <person name="Hua A."/>
            <person name="Humphray S.J."/>
            <person name="Jeong D.H."/>
            <person name="Jing Y."/>
            <person name="Jocker A."/>
            <person name="Kenton S.M."/>
            <person name="Kim D.J."/>
            <person name="Klee K."/>
            <person name="Lai H."/>
            <person name="Lang C."/>
            <person name="Lin S."/>
            <person name="Macmil S.L."/>
            <person name="Magdelenat G."/>
            <person name="Matthews L."/>
            <person name="McCorrison J."/>
            <person name="Monaghan E.L."/>
            <person name="Mun J.H."/>
            <person name="Najar F.Z."/>
            <person name="Nicholson C."/>
            <person name="Noirot C."/>
            <person name="O'Bleness M."/>
            <person name="Paule C.R."/>
            <person name="Poulain J."/>
            <person name="Prion F."/>
            <person name="Qin B."/>
            <person name="Qu C."/>
            <person name="Retzel E.F."/>
            <person name="Riddle C."/>
            <person name="Sallet E."/>
            <person name="Samain S."/>
            <person name="Samson N."/>
            <person name="Sanders I."/>
            <person name="Saurat O."/>
            <person name="Scarpelli C."/>
            <person name="Schiex T."/>
            <person name="Segurens B."/>
            <person name="Severin A.J."/>
            <person name="Sherrier D.J."/>
            <person name="Shi R."/>
            <person name="Sims S."/>
            <person name="Singer S.R."/>
            <person name="Sinharoy S."/>
            <person name="Sterck L."/>
            <person name="Viollet A."/>
            <person name="Wang B.B."/>
            <person name="Wang K."/>
            <person name="Wang M."/>
            <person name="Wang X."/>
            <person name="Warfsmann J."/>
            <person name="Weissenbach J."/>
            <person name="White D.D."/>
            <person name="White J.D."/>
            <person name="Wiley G.B."/>
            <person name="Wincker P."/>
            <person name="Xing Y."/>
            <person name="Yang L."/>
            <person name="Yao Z."/>
            <person name="Ying F."/>
            <person name="Zhai J."/>
            <person name="Zhou L."/>
            <person name="Zuber A."/>
            <person name="Denarie J."/>
            <person name="Dixon R.A."/>
            <person name="May G.D."/>
            <person name="Schwartz D.C."/>
            <person name="Rogers J."/>
            <person name="Quetier F."/>
            <person name="Town C.D."/>
            <person name="Roe B.A."/>
        </authorList>
    </citation>
    <scope>NUCLEOTIDE SEQUENCE [LARGE SCALE GENOMIC DNA]</scope>
    <source>
        <strain evidence="1">A17</strain>
        <strain evidence="2 3">cv. Jemalong A17</strain>
    </source>
</reference>
<gene>
    <name evidence="1" type="ordered locus">MTR_2g099340</name>
</gene>
<reference evidence="1 3" key="2">
    <citation type="journal article" date="2014" name="BMC Genomics">
        <title>An improved genome release (version Mt4.0) for the model legume Medicago truncatula.</title>
        <authorList>
            <person name="Tang H."/>
            <person name="Krishnakumar V."/>
            <person name="Bidwell S."/>
            <person name="Rosen B."/>
            <person name="Chan A."/>
            <person name="Zhou S."/>
            <person name="Gentzbittel L."/>
            <person name="Childs K.L."/>
            <person name="Yandell M."/>
            <person name="Gundlach H."/>
            <person name="Mayer K.F."/>
            <person name="Schwartz D.C."/>
            <person name="Town C.D."/>
        </authorList>
    </citation>
    <scope>GENOME REANNOTATION</scope>
    <source>
        <strain evidence="2 3">cv. Jemalong A17</strain>
    </source>
</reference>
<name>G7IS08_MEDTR</name>
<evidence type="ECO:0000313" key="1">
    <source>
        <dbReference type="EMBL" id="AES67788.1"/>
    </source>
</evidence>
<accession>G7IS08</accession>
<dbReference type="AlphaFoldDB" id="G7IS08"/>
<evidence type="ECO:0000313" key="2">
    <source>
        <dbReference type="EnsemblPlants" id="AES67788"/>
    </source>
</evidence>
<protein>
    <submittedName>
        <fullName evidence="1 2">Uncharacterized protein</fullName>
    </submittedName>
</protein>
<dbReference type="Proteomes" id="UP000002051">
    <property type="component" value="Chromosome 2"/>
</dbReference>
<evidence type="ECO:0000313" key="3">
    <source>
        <dbReference type="Proteomes" id="UP000002051"/>
    </source>
</evidence>
<proteinExistence type="predicted"/>
<keyword evidence="3" id="KW-1185">Reference proteome</keyword>
<organism evidence="1 3">
    <name type="scientific">Medicago truncatula</name>
    <name type="common">Barrel medic</name>
    <name type="synonym">Medicago tribuloides</name>
    <dbReference type="NCBI Taxonomy" id="3880"/>
    <lineage>
        <taxon>Eukaryota</taxon>
        <taxon>Viridiplantae</taxon>
        <taxon>Streptophyta</taxon>
        <taxon>Embryophyta</taxon>
        <taxon>Tracheophyta</taxon>
        <taxon>Spermatophyta</taxon>
        <taxon>Magnoliopsida</taxon>
        <taxon>eudicotyledons</taxon>
        <taxon>Gunneridae</taxon>
        <taxon>Pentapetalae</taxon>
        <taxon>rosids</taxon>
        <taxon>fabids</taxon>
        <taxon>Fabales</taxon>
        <taxon>Fabaceae</taxon>
        <taxon>Papilionoideae</taxon>
        <taxon>50 kb inversion clade</taxon>
        <taxon>NPAAA clade</taxon>
        <taxon>Hologalegina</taxon>
        <taxon>IRL clade</taxon>
        <taxon>Trifolieae</taxon>
        <taxon>Medicago</taxon>
    </lineage>
</organism>
<dbReference type="HOGENOM" id="CLU_2834949_0_0_1"/>
<dbReference type="PaxDb" id="3880-AES67788"/>